<dbReference type="GO" id="GO:0003677">
    <property type="term" value="F:DNA binding"/>
    <property type="evidence" value="ECO:0007669"/>
    <property type="project" value="InterPro"/>
</dbReference>
<proteinExistence type="predicted"/>
<feature type="domain" description="Bacteriophage CI repressor N-terminal" evidence="1">
    <location>
        <begin position="16"/>
        <end position="76"/>
    </location>
</feature>
<comment type="caution">
    <text evidence="3">The sequence shown here is derived from an EMBL/GenBank/DDBJ whole genome shotgun (WGS) entry which is preliminary data.</text>
</comment>
<dbReference type="GO" id="GO:0051259">
    <property type="term" value="P:protein complex oligomerization"/>
    <property type="evidence" value="ECO:0007669"/>
    <property type="project" value="InterPro"/>
</dbReference>
<dbReference type="STRING" id="55209.HA50_15050"/>
<dbReference type="GO" id="GO:0045892">
    <property type="term" value="P:negative regulation of DNA-templated transcription"/>
    <property type="evidence" value="ECO:0007669"/>
    <property type="project" value="InterPro"/>
</dbReference>
<dbReference type="InterPro" id="IPR032499">
    <property type="entry name" value="Phage_CI_C"/>
</dbReference>
<dbReference type="EMBL" id="MLJI01000001">
    <property type="protein sequence ID" value="ORM94597.1"/>
    <property type="molecule type" value="Genomic_DNA"/>
</dbReference>
<protein>
    <submittedName>
        <fullName evidence="3">Repressor</fullName>
    </submittedName>
</protein>
<feature type="domain" description="Bacteriophage CI repressor C-terminal" evidence="2">
    <location>
        <begin position="182"/>
        <end position="277"/>
    </location>
</feature>
<dbReference type="RefSeq" id="WP_084876421.1">
    <property type="nucleotide sequence ID" value="NZ_JAGGMY010000001.1"/>
</dbReference>
<evidence type="ECO:0000259" key="2">
    <source>
        <dbReference type="Pfam" id="PF16452"/>
    </source>
</evidence>
<evidence type="ECO:0000259" key="1">
    <source>
        <dbReference type="Pfam" id="PF07022"/>
    </source>
</evidence>
<dbReference type="InterPro" id="IPR010744">
    <property type="entry name" value="Phage_CI_N"/>
</dbReference>
<sequence>MSDKQGSGWKINANDGVLERLMSAYGVKTQADLAGVLGIEKHSVTGWVQRDAVPGNTLVRCCIDTGADVHWLMTGQFANSNFLKPSLHGKSLYKEILSNGGKPLLRRVLDTYGFTQQKQLSMLMGISEGTISTWIKRDFFPGDVVVACALDTGVSLQWLATGQGEMFQSTEGTQASNETLKIDKYRMESGKLLSAGHWLLDASLSSVEPSLLNFIEGISHSWLVNTASHNIGNGRWVINIDDSFDVFDVVRLPGGKIKLSNDSVSFECAVNDVKPHGAVIFTLEKNI</sequence>
<feature type="domain" description="Bacteriophage CI repressor N-terminal" evidence="1">
    <location>
        <begin position="105"/>
        <end position="167"/>
    </location>
</feature>
<evidence type="ECO:0000313" key="3">
    <source>
        <dbReference type="EMBL" id="ORM94597.1"/>
    </source>
</evidence>
<accession>A0A1X1EXF4</accession>
<keyword evidence="4" id="KW-1185">Reference proteome</keyword>
<name>A0A1X1EXF4_PANCY</name>
<dbReference type="Gene3D" id="1.10.260.40">
    <property type="entry name" value="lambda repressor-like DNA-binding domains"/>
    <property type="match status" value="2"/>
</dbReference>
<dbReference type="InterPro" id="IPR010982">
    <property type="entry name" value="Lambda_DNA-bd_dom_sf"/>
</dbReference>
<reference evidence="3 4" key="1">
    <citation type="journal article" date="2017" name="Antonie Van Leeuwenhoek">
        <title>Phylogenomic resolution of the bacterial genus Pantoea and its relationship with Erwinia and Tatumella.</title>
        <authorList>
            <person name="Palmer M."/>
            <person name="Steenkamp E.T."/>
            <person name="Coetzee M.P."/>
            <person name="Chan W.Y."/>
            <person name="van Zyl E."/>
            <person name="De Maayer P."/>
            <person name="Coutinho T.A."/>
            <person name="Blom J."/>
            <person name="Smits T.H."/>
            <person name="Duffy B."/>
            <person name="Venter S.N."/>
        </authorList>
    </citation>
    <scope>NUCLEOTIDE SEQUENCE [LARGE SCALE GENOMIC DNA]</scope>
    <source>
        <strain evidence="3 4">LMG 2657</strain>
    </source>
</reference>
<gene>
    <name evidence="3" type="ORF">HA50_15050</name>
</gene>
<dbReference type="Gene3D" id="2.10.109.10">
    <property type="entry name" value="Umud Fragment, subunit A"/>
    <property type="match status" value="1"/>
</dbReference>
<dbReference type="OrthoDB" id="7067028at2"/>
<dbReference type="Pfam" id="PF16452">
    <property type="entry name" value="Phage_CI_C"/>
    <property type="match status" value="1"/>
</dbReference>
<evidence type="ECO:0000313" key="4">
    <source>
        <dbReference type="Proteomes" id="UP000193749"/>
    </source>
</evidence>
<organism evidence="3 4">
    <name type="scientific">Pantoea cypripedii</name>
    <name type="common">Pectobacterium cypripedii</name>
    <name type="synonym">Erwinia cypripedii</name>
    <dbReference type="NCBI Taxonomy" id="55209"/>
    <lineage>
        <taxon>Bacteria</taxon>
        <taxon>Pseudomonadati</taxon>
        <taxon>Pseudomonadota</taxon>
        <taxon>Gammaproteobacteria</taxon>
        <taxon>Enterobacterales</taxon>
        <taxon>Erwiniaceae</taxon>
        <taxon>Pantoea</taxon>
    </lineage>
</organism>
<dbReference type="AlphaFoldDB" id="A0A1X1EXF4"/>
<dbReference type="Pfam" id="PF07022">
    <property type="entry name" value="Phage_CI_repr"/>
    <property type="match status" value="2"/>
</dbReference>
<dbReference type="Proteomes" id="UP000193749">
    <property type="component" value="Unassembled WGS sequence"/>
</dbReference>